<dbReference type="Proteomes" id="UP001501752">
    <property type="component" value="Unassembled WGS sequence"/>
</dbReference>
<accession>A0ABP9EDX5</accession>
<keyword evidence="1" id="KW-0479">Metal-binding</keyword>
<feature type="domain" description="Rhodanese" evidence="2">
    <location>
        <begin position="268"/>
        <end position="360"/>
    </location>
</feature>
<dbReference type="Gene3D" id="3.60.15.10">
    <property type="entry name" value="Ribonuclease Z/Hydroxyacylglutathione hydrolase-like"/>
    <property type="match status" value="1"/>
</dbReference>
<dbReference type="SMART" id="SM00849">
    <property type="entry name" value="Lactamase_B"/>
    <property type="match status" value="1"/>
</dbReference>
<feature type="domain" description="Rhodanese" evidence="2">
    <location>
        <begin position="373"/>
        <end position="456"/>
    </location>
</feature>
<sequence>MDGIGYEAIVTAGLGDSSYLLVSGDEAAYVDPQRDCWPVLEACRRRGVRVRYVLETHVHNDYLSGALEVREATGATVAGPAAAGYGFAHLPLVEDDEVAVGDAVVRALETPGHTAEHTAYLVHHRERPQDGPEAVFTGGSLLVGASGRTDLLGPGRTEELTRAQYRSLRRLAALPDATRVLPTHGAGSSCAAAAAPGARTSTVGAQRLGNPGLLAADEAEFLAGRLRGLPPVPGYYRHMAPINRAGPPVLGHPPVLPPLTPGEAEHLALRGATVVDARDRRGYADAHLPGSLGHELDDAFAAVVGETVPFGTDLVLVLPEPLAEAAAEAVRQLLRIGYRALGHLAGGVGAWAATGRPVASFATADVRELAARGPGAVTVLDVRTRPEPPVPGALAVPLGQIAQRAGEFTGEVWTVCGRGRRAAVAAGLLARAGVPVTAVVTGGAADLIGAGEERRTGR</sequence>
<dbReference type="RefSeq" id="WP_345700484.1">
    <property type="nucleotide sequence ID" value="NZ_BAABIS010000001.1"/>
</dbReference>
<dbReference type="InterPro" id="IPR044528">
    <property type="entry name" value="POD-like_MBL-fold"/>
</dbReference>
<dbReference type="InterPro" id="IPR036873">
    <property type="entry name" value="Rhodanese-like_dom_sf"/>
</dbReference>
<dbReference type="InterPro" id="IPR001279">
    <property type="entry name" value="Metallo-B-lactamas"/>
</dbReference>
<name>A0ABP9EDX5_9ACTN</name>
<dbReference type="InterPro" id="IPR051682">
    <property type="entry name" value="Mito_Persulfide_Diox"/>
</dbReference>
<dbReference type="EMBL" id="BAABIS010000001">
    <property type="protein sequence ID" value="GAA4876456.1"/>
    <property type="molecule type" value="Genomic_DNA"/>
</dbReference>
<dbReference type="Pfam" id="PF00753">
    <property type="entry name" value="Lactamase_B"/>
    <property type="match status" value="1"/>
</dbReference>
<gene>
    <name evidence="3" type="ORF">GCM10023235_65160</name>
</gene>
<dbReference type="SUPFAM" id="SSF52821">
    <property type="entry name" value="Rhodanese/Cell cycle control phosphatase"/>
    <property type="match status" value="2"/>
</dbReference>
<dbReference type="PROSITE" id="PS50206">
    <property type="entry name" value="RHODANESE_3"/>
    <property type="match status" value="2"/>
</dbReference>
<dbReference type="SUPFAM" id="SSF56281">
    <property type="entry name" value="Metallo-hydrolase/oxidoreductase"/>
    <property type="match status" value="1"/>
</dbReference>
<dbReference type="PANTHER" id="PTHR43084">
    <property type="entry name" value="PERSULFIDE DIOXYGENASE ETHE1"/>
    <property type="match status" value="1"/>
</dbReference>
<keyword evidence="4" id="KW-1185">Reference proteome</keyword>
<reference evidence="4" key="1">
    <citation type="journal article" date="2019" name="Int. J. Syst. Evol. Microbiol.">
        <title>The Global Catalogue of Microorganisms (GCM) 10K type strain sequencing project: providing services to taxonomists for standard genome sequencing and annotation.</title>
        <authorList>
            <consortium name="The Broad Institute Genomics Platform"/>
            <consortium name="The Broad Institute Genome Sequencing Center for Infectious Disease"/>
            <person name="Wu L."/>
            <person name="Ma J."/>
        </authorList>
    </citation>
    <scope>NUCLEOTIDE SEQUENCE [LARGE SCALE GENOMIC DNA]</scope>
    <source>
        <strain evidence="4">JCM 13006</strain>
    </source>
</reference>
<organism evidence="3 4">
    <name type="scientific">Kitasatospora terrestris</name>
    <dbReference type="NCBI Taxonomy" id="258051"/>
    <lineage>
        <taxon>Bacteria</taxon>
        <taxon>Bacillati</taxon>
        <taxon>Actinomycetota</taxon>
        <taxon>Actinomycetes</taxon>
        <taxon>Kitasatosporales</taxon>
        <taxon>Streptomycetaceae</taxon>
        <taxon>Kitasatospora</taxon>
    </lineage>
</organism>
<protein>
    <submittedName>
        <fullName evidence="3">MBL fold metallo-hydrolase</fullName>
    </submittedName>
</protein>
<dbReference type="InterPro" id="IPR001763">
    <property type="entry name" value="Rhodanese-like_dom"/>
</dbReference>
<evidence type="ECO:0000313" key="3">
    <source>
        <dbReference type="EMBL" id="GAA4876456.1"/>
    </source>
</evidence>
<proteinExistence type="predicted"/>
<dbReference type="PANTHER" id="PTHR43084:SF1">
    <property type="entry name" value="PERSULFIDE DIOXYGENASE ETHE1, MITOCHONDRIAL"/>
    <property type="match status" value="1"/>
</dbReference>
<evidence type="ECO:0000256" key="1">
    <source>
        <dbReference type="ARBA" id="ARBA00022723"/>
    </source>
</evidence>
<dbReference type="CDD" id="cd00158">
    <property type="entry name" value="RHOD"/>
    <property type="match status" value="2"/>
</dbReference>
<dbReference type="Gene3D" id="3.40.250.10">
    <property type="entry name" value="Rhodanese-like domain"/>
    <property type="match status" value="2"/>
</dbReference>
<evidence type="ECO:0000313" key="4">
    <source>
        <dbReference type="Proteomes" id="UP001501752"/>
    </source>
</evidence>
<dbReference type="InterPro" id="IPR036866">
    <property type="entry name" value="RibonucZ/Hydroxyglut_hydro"/>
</dbReference>
<evidence type="ECO:0000259" key="2">
    <source>
        <dbReference type="PROSITE" id="PS50206"/>
    </source>
</evidence>
<comment type="caution">
    <text evidence="3">The sequence shown here is derived from an EMBL/GenBank/DDBJ whole genome shotgun (WGS) entry which is preliminary data.</text>
</comment>
<dbReference type="CDD" id="cd07724">
    <property type="entry name" value="POD-like_MBL-fold"/>
    <property type="match status" value="1"/>
</dbReference>